<organism evidence="5 6">
    <name type="scientific">Sediminicurvatus halobius</name>
    <dbReference type="NCBI Taxonomy" id="2182432"/>
    <lineage>
        <taxon>Bacteria</taxon>
        <taxon>Pseudomonadati</taxon>
        <taxon>Pseudomonadota</taxon>
        <taxon>Gammaproteobacteria</taxon>
        <taxon>Chromatiales</taxon>
        <taxon>Ectothiorhodospiraceae</taxon>
        <taxon>Sediminicurvatus</taxon>
    </lineage>
</organism>
<dbReference type="PROSITE" id="PS50949">
    <property type="entry name" value="HTH_GNTR"/>
    <property type="match status" value="1"/>
</dbReference>
<keyword evidence="3" id="KW-0804">Transcription</keyword>
<dbReference type="Pfam" id="PF00392">
    <property type="entry name" value="GntR"/>
    <property type="match status" value="1"/>
</dbReference>
<proteinExistence type="predicted"/>
<dbReference type="SMART" id="SM00895">
    <property type="entry name" value="FCD"/>
    <property type="match status" value="1"/>
</dbReference>
<dbReference type="InterPro" id="IPR008920">
    <property type="entry name" value="TF_FadR/GntR_C"/>
</dbReference>
<keyword evidence="1" id="KW-0805">Transcription regulation</keyword>
<dbReference type="PANTHER" id="PTHR43537">
    <property type="entry name" value="TRANSCRIPTIONAL REGULATOR, GNTR FAMILY"/>
    <property type="match status" value="1"/>
</dbReference>
<dbReference type="SMART" id="SM00345">
    <property type="entry name" value="HTH_GNTR"/>
    <property type="match status" value="1"/>
</dbReference>
<dbReference type="AlphaFoldDB" id="A0A2U2N174"/>
<gene>
    <name evidence="5" type="ORF">DEM34_11295</name>
</gene>
<dbReference type="PRINTS" id="PR00035">
    <property type="entry name" value="HTHGNTR"/>
</dbReference>
<keyword evidence="2" id="KW-0238">DNA-binding</keyword>
<dbReference type="SUPFAM" id="SSF48008">
    <property type="entry name" value="GntR ligand-binding domain-like"/>
    <property type="match status" value="1"/>
</dbReference>
<dbReference type="OrthoDB" id="6627771at2"/>
<dbReference type="GO" id="GO:0003677">
    <property type="term" value="F:DNA binding"/>
    <property type="evidence" value="ECO:0007669"/>
    <property type="project" value="UniProtKB-KW"/>
</dbReference>
<feature type="domain" description="HTH gntR-type" evidence="4">
    <location>
        <begin position="6"/>
        <end position="73"/>
    </location>
</feature>
<evidence type="ECO:0000256" key="2">
    <source>
        <dbReference type="ARBA" id="ARBA00023125"/>
    </source>
</evidence>
<evidence type="ECO:0000313" key="5">
    <source>
        <dbReference type="EMBL" id="PWG62724.1"/>
    </source>
</evidence>
<evidence type="ECO:0000259" key="4">
    <source>
        <dbReference type="PROSITE" id="PS50949"/>
    </source>
</evidence>
<dbReference type="Pfam" id="PF07729">
    <property type="entry name" value="FCD"/>
    <property type="match status" value="1"/>
</dbReference>
<dbReference type="RefSeq" id="WP_109678923.1">
    <property type="nucleotide sequence ID" value="NZ_CP086615.1"/>
</dbReference>
<dbReference type="Gene3D" id="1.10.10.10">
    <property type="entry name" value="Winged helix-like DNA-binding domain superfamily/Winged helix DNA-binding domain"/>
    <property type="match status" value="1"/>
</dbReference>
<dbReference type="EMBL" id="QFFI01000016">
    <property type="protein sequence ID" value="PWG62724.1"/>
    <property type="molecule type" value="Genomic_DNA"/>
</dbReference>
<dbReference type="PANTHER" id="PTHR43537:SF50">
    <property type="entry name" value="TRANSCRIPTIONAL REGULATORY PROTEIN"/>
    <property type="match status" value="1"/>
</dbReference>
<sequence>MRIVKSSLHEACADRIREQINAGVLLPGTRIPERDLCEQFGVSRTPLREALKALAAEGWVELTPHRGACVTRLDRADIENAFEIMAALESLAGRLACERIRDDELAGIRALHQEMCAHYESGELPQYFRCNQRIHEAIIDAARNPELRRLYDSLSGRLQRARYTANLTRQRWSTAVQEHERILEALTARNADRLSRLLAEHLQHKLEAVCEANFVNDTEQDGGVDRTHRYSGSH</sequence>
<dbReference type="SUPFAM" id="SSF46785">
    <property type="entry name" value="Winged helix' DNA-binding domain"/>
    <property type="match status" value="1"/>
</dbReference>
<accession>A0A2U2N174</accession>
<keyword evidence="6" id="KW-1185">Reference proteome</keyword>
<dbReference type="Proteomes" id="UP000245474">
    <property type="component" value="Unassembled WGS sequence"/>
</dbReference>
<dbReference type="InterPro" id="IPR036388">
    <property type="entry name" value="WH-like_DNA-bd_sf"/>
</dbReference>
<evidence type="ECO:0000256" key="1">
    <source>
        <dbReference type="ARBA" id="ARBA00023015"/>
    </source>
</evidence>
<dbReference type="CDD" id="cd07377">
    <property type="entry name" value="WHTH_GntR"/>
    <property type="match status" value="1"/>
</dbReference>
<dbReference type="InterPro" id="IPR000524">
    <property type="entry name" value="Tscrpt_reg_HTH_GntR"/>
</dbReference>
<evidence type="ECO:0000313" key="6">
    <source>
        <dbReference type="Proteomes" id="UP000245474"/>
    </source>
</evidence>
<comment type="caution">
    <text evidence="5">The sequence shown here is derived from an EMBL/GenBank/DDBJ whole genome shotgun (WGS) entry which is preliminary data.</text>
</comment>
<protein>
    <submittedName>
        <fullName evidence="5">GntR family transcriptional regulator</fullName>
    </submittedName>
</protein>
<name>A0A2U2N174_9GAMM</name>
<dbReference type="GO" id="GO:0003700">
    <property type="term" value="F:DNA-binding transcription factor activity"/>
    <property type="evidence" value="ECO:0007669"/>
    <property type="project" value="InterPro"/>
</dbReference>
<reference evidence="5 6" key="1">
    <citation type="submission" date="2018-05" db="EMBL/GenBank/DDBJ databases">
        <title>Spiribacter halobius sp. nov., a moderately halophilic bacterium isolated from marine solar saltern.</title>
        <authorList>
            <person name="Zheng W.-S."/>
            <person name="Lu D.-C."/>
            <person name="Du Z.-J."/>
        </authorList>
    </citation>
    <scope>NUCLEOTIDE SEQUENCE [LARGE SCALE GENOMIC DNA]</scope>
    <source>
        <strain evidence="5 6">E85</strain>
    </source>
</reference>
<dbReference type="Gene3D" id="1.20.120.530">
    <property type="entry name" value="GntR ligand-binding domain-like"/>
    <property type="match status" value="1"/>
</dbReference>
<dbReference type="InterPro" id="IPR036390">
    <property type="entry name" value="WH_DNA-bd_sf"/>
</dbReference>
<evidence type="ECO:0000256" key="3">
    <source>
        <dbReference type="ARBA" id="ARBA00023163"/>
    </source>
</evidence>
<dbReference type="InterPro" id="IPR011711">
    <property type="entry name" value="GntR_C"/>
</dbReference>